<keyword evidence="2" id="KW-1185">Reference proteome</keyword>
<organism evidence="1 2">
    <name type="scientific">Ammonicoccus fulvus</name>
    <dbReference type="NCBI Taxonomy" id="3138240"/>
    <lineage>
        <taxon>Bacteria</taxon>
        <taxon>Bacillati</taxon>
        <taxon>Actinomycetota</taxon>
        <taxon>Actinomycetes</taxon>
        <taxon>Propionibacteriales</taxon>
        <taxon>Propionibacteriaceae</taxon>
        <taxon>Ammonicoccus</taxon>
    </lineage>
</organism>
<reference evidence="1 2" key="1">
    <citation type="submission" date="2024-04" db="EMBL/GenBank/DDBJ databases">
        <title>Isolation of an actinomycete strain from pig manure.</title>
        <authorList>
            <person name="Gong T."/>
            <person name="Yu Z."/>
            <person name="An M."/>
            <person name="Wei C."/>
            <person name="Yang W."/>
            <person name="Liu L."/>
        </authorList>
    </citation>
    <scope>NUCLEOTIDE SEQUENCE [LARGE SCALE GENOMIC DNA]</scope>
    <source>
        <strain evidence="1 2">ZF39</strain>
    </source>
</reference>
<dbReference type="Pfam" id="PF20471">
    <property type="entry name" value="DUF6716"/>
    <property type="match status" value="1"/>
</dbReference>
<gene>
    <name evidence="1" type="ORF">AADG42_08715</name>
</gene>
<sequence length="388" mass="42240">MRILTLSDSDSYLKWAVSLTARVPEQWAVRHLVVENVIAPSPAQVEAILADAPGRAIGRTPASTLARSVKRLRPDVVLVAATGPAVSGIMDLLGWGGVLGPDRPVLVTGLPGISFPANELAVRHRQGFDLMVLHSHRERSAYAEVSLRMAGPEIALAHLPFLRMVPPTPAGGNEVVFAAQSLVPAEPERRRALLGALAELPSTLRPVVKVRALAGERQAHNERYPYAELWRGMEQKREIEFRAGSMAVALRRAAGFVTVSSTAVLEAIAAGVPSLVLDEWGVSGELINAVFADSGLLGGLDDLAAGRFATPHPDWLRDNYFHPGTDNDWVERIRDLVESRAEGRLAAYAGGPVESWPTRLRRQLRLQPPAWAWRGSRALRRATGRSRR</sequence>
<dbReference type="RefSeq" id="WP_425308829.1">
    <property type="nucleotide sequence ID" value="NZ_CP154795.1"/>
</dbReference>
<proteinExistence type="predicted"/>
<dbReference type="SUPFAM" id="SSF53756">
    <property type="entry name" value="UDP-Glycosyltransferase/glycogen phosphorylase"/>
    <property type="match status" value="1"/>
</dbReference>
<accession>A0ABZ3FMV9</accession>
<evidence type="ECO:0000313" key="2">
    <source>
        <dbReference type="Proteomes" id="UP001442841"/>
    </source>
</evidence>
<evidence type="ECO:0000313" key="1">
    <source>
        <dbReference type="EMBL" id="XAN07372.1"/>
    </source>
</evidence>
<dbReference type="Proteomes" id="UP001442841">
    <property type="component" value="Chromosome"/>
</dbReference>
<name>A0ABZ3FMV9_9ACTN</name>
<dbReference type="EMBL" id="CP154795">
    <property type="protein sequence ID" value="XAN07372.1"/>
    <property type="molecule type" value="Genomic_DNA"/>
</dbReference>
<protein>
    <submittedName>
        <fullName evidence="1">DUF6716 putative glycosyltransferase</fullName>
    </submittedName>
</protein>
<dbReference type="InterPro" id="IPR046561">
    <property type="entry name" value="DUF6716"/>
</dbReference>